<keyword evidence="2" id="KW-0677">Repeat</keyword>
<dbReference type="PROSITE" id="PS50294">
    <property type="entry name" value="WD_REPEATS_REGION"/>
    <property type="match status" value="1"/>
</dbReference>
<dbReference type="Gene3D" id="2.130.10.10">
    <property type="entry name" value="YVTN repeat-like/Quinoprotein amine dehydrogenase"/>
    <property type="match status" value="2"/>
</dbReference>
<dbReference type="InterPro" id="IPR001680">
    <property type="entry name" value="WD40_rpt"/>
</dbReference>
<evidence type="ECO:0000256" key="1">
    <source>
        <dbReference type="ARBA" id="ARBA00022574"/>
    </source>
</evidence>
<sequence>MQNWSTSGTALASSPDGESRYHFRSFHSGHRAHSSHFQLRNLLAASNRSQVFYAAGSKVMATSLACPDVRTIAMDLSSTTLASAASMRVMCLSTPSETSSQSAYRSDKVLLAGGFSGEFALLDLTSQPHSLSSPTTGFVSHHPNGIVTHIDTYPERRSGLLRAAFSSNDHKLRLMDVKTTTFTHTFSYAHAVNCSAISPDGRLRLLVGDSNNAYITNAETGEITTQLEGHSGHGFAAAWSSSGTLVATGAQDEKVILWDARNWSRPLRTLDTLMSCARSLHFTDDDALVIAESEDVVSIYDARGSDDDARRQHLRFFGSIAGVCVLDGGREIAVANADRTVGGLLTFERRWESLRGENNHVRGWSRASRRHASLFCNDVML</sequence>
<organism evidence="4 5">
    <name type="scientific">Neohortaea acidophila</name>
    <dbReference type="NCBI Taxonomy" id="245834"/>
    <lineage>
        <taxon>Eukaryota</taxon>
        <taxon>Fungi</taxon>
        <taxon>Dikarya</taxon>
        <taxon>Ascomycota</taxon>
        <taxon>Pezizomycotina</taxon>
        <taxon>Dothideomycetes</taxon>
        <taxon>Dothideomycetidae</taxon>
        <taxon>Mycosphaerellales</taxon>
        <taxon>Teratosphaeriaceae</taxon>
        <taxon>Neohortaea</taxon>
    </lineage>
</organism>
<dbReference type="PANTHER" id="PTHR43991:SF12">
    <property type="entry name" value="WD REPEAT PROTEIN (AFU_ORTHOLOGUE AFUA_8G05640)"/>
    <property type="match status" value="1"/>
</dbReference>
<dbReference type="GeneID" id="54472162"/>
<dbReference type="PROSITE" id="PS00678">
    <property type="entry name" value="WD_REPEATS_1"/>
    <property type="match status" value="1"/>
</dbReference>
<dbReference type="Proteomes" id="UP000799767">
    <property type="component" value="Unassembled WGS sequence"/>
</dbReference>
<dbReference type="PROSITE" id="PS50082">
    <property type="entry name" value="WD_REPEATS_2"/>
    <property type="match status" value="1"/>
</dbReference>
<dbReference type="SUPFAM" id="SSF50978">
    <property type="entry name" value="WD40 repeat-like"/>
    <property type="match status" value="1"/>
</dbReference>
<protein>
    <submittedName>
        <fullName evidence="4">WD40-repeat-containing domain protein</fullName>
    </submittedName>
</protein>
<dbReference type="Pfam" id="PF00400">
    <property type="entry name" value="WD40"/>
    <property type="match status" value="1"/>
</dbReference>
<reference evidence="4" key="1">
    <citation type="journal article" date="2020" name="Stud. Mycol.">
        <title>101 Dothideomycetes genomes: a test case for predicting lifestyles and emergence of pathogens.</title>
        <authorList>
            <person name="Haridas S."/>
            <person name="Albert R."/>
            <person name="Binder M."/>
            <person name="Bloem J."/>
            <person name="Labutti K."/>
            <person name="Salamov A."/>
            <person name="Andreopoulos B."/>
            <person name="Baker S."/>
            <person name="Barry K."/>
            <person name="Bills G."/>
            <person name="Bluhm B."/>
            <person name="Cannon C."/>
            <person name="Castanera R."/>
            <person name="Culley D."/>
            <person name="Daum C."/>
            <person name="Ezra D."/>
            <person name="Gonzalez J."/>
            <person name="Henrissat B."/>
            <person name="Kuo A."/>
            <person name="Liang C."/>
            <person name="Lipzen A."/>
            <person name="Lutzoni F."/>
            <person name="Magnuson J."/>
            <person name="Mondo S."/>
            <person name="Nolan M."/>
            <person name="Ohm R."/>
            <person name="Pangilinan J."/>
            <person name="Park H.-J."/>
            <person name="Ramirez L."/>
            <person name="Alfaro M."/>
            <person name="Sun H."/>
            <person name="Tritt A."/>
            <person name="Yoshinaga Y."/>
            <person name="Zwiers L.-H."/>
            <person name="Turgeon B."/>
            <person name="Goodwin S."/>
            <person name="Spatafora J."/>
            <person name="Crous P."/>
            <person name="Grigoriev I."/>
        </authorList>
    </citation>
    <scope>NUCLEOTIDE SEQUENCE</scope>
    <source>
        <strain evidence="4">CBS 113389</strain>
    </source>
</reference>
<keyword evidence="1 3" id="KW-0853">WD repeat</keyword>
<proteinExistence type="predicted"/>
<accession>A0A6A6PSL9</accession>
<dbReference type="RefSeq" id="XP_033589063.1">
    <property type="nucleotide sequence ID" value="XM_033731160.1"/>
</dbReference>
<dbReference type="AlphaFoldDB" id="A0A6A6PSL9"/>
<evidence type="ECO:0000256" key="2">
    <source>
        <dbReference type="ARBA" id="ARBA00022737"/>
    </source>
</evidence>
<keyword evidence="5" id="KW-1185">Reference proteome</keyword>
<dbReference type="OrthoDB" id="20669at2759"/>
<gene>
    <name evidence="4" type="ORF">BDY17DRAFT_251331</name>
</gene>
<evidence type="ECO:0000313" key="5">
    <source>
        <dbReference type="Proteomes" id="UP000799767"/>
    </source>
</evidence>
<dbReference type="InterPro" id="IPR019775">
    <property type="entry name" value="WD40_repeat_CS"/>
</dbReference>
<feature type="repeat" description="WD" evidence="3">
    <location>
        <begin position="227"/>
        <end position="262"/>
    </location>
</feature>
<dbReference type="SMART" id="SM00320">
    <property type="entry name" value="WD40"/>
    <property type="match status" value="2"/>
</dbReference>
<dbReference type="InterPro" id="IPR036322">
    <property type="entry name" value="WD40_repeat_dom_sf"/>
</dbReference>
<name>A0A6A6PSL9_9PEZI</name>
<evidence type="ECO:0000313" key="4">
    <source>
        <dbReference type="EMBL" id="KAF2482493.1"/>
    </source>
</evidence>
<dbReference type="EMBL" id="MU001636">
    <property type="protein sequence ID" value="KAF2482493.1"/>
    <property type="molecule type" value="Genomic_DNA"/>
</dbReference>
<dbReference type="PANTHER" id="PTHR43991">
    <property type="entry name" value="WD REPEAT PROTEIN (AFU_ORTHOLOGUE AFUA_8G05640)-RELATED"/>
    <property type="match status" value="1"/>
</dbReference>
<dbReference type="InterPro" id="IPR015943">
    <property type="entry name" value="WD40/YVTN_repeat-like_dom_sf"/>
</dbReference>
<evidence type="ECO:0000256" key="3">
    <source>
        <dbReference type="PROSITE-ProRule" id="PRU00221"/>
    </source>
</evidence>